<evidence type="ECO:0008006" key="2">
    <source>
        <dbReference type="Google" id="ProtNLM"/>
    </source>
</evidence>
<proteinExistence type="predicted"/>
<evidence type="ECO:0000313" key="1">
    <source>
        <dbReference type="EMBL" id="QJA89835.1"/>
    </source>
</evidence>
<reference evidence="1" key="1">
    <citation type="submission" date="2020-03" db="EMBL/GenBank/DDBJ databases">
        <title>The deep terrestrial virosphere.</title>
        <authorList>
            <person name="Holmfeldt K."/>
            <person name="Nilsson E."/>
            <person name="Simone D."/>
            <person name="Lopez-Fernandez M."/>
            <person name="Wu X."/>
            <person name="de Brujin I."/>
            <person name="Lundin D."/>
            <person name="Andersson A."/>
            <person name="Bertilsson S."/>
            <person name="Dopson M."/>
        </authorList>
    </citation>
    <scope>NUCLEOTIDE SEQUENCE</scope>
    <source>
        <strain evidence="1">MM415B02491</strain>
    </source>
</reference>
<dbReference type="SUPFAM" id="SSF56300">
    <property type="entry name" value="Metallo-dependent phosphatases"/>
    <property type="match status" value="1"/>
</dbReference>
<dbReference type="InterPro" id="IPR029052">
    <property type="entry name" value="Metallo-depent_PP-like"/>
</dbReference>
<organism evidence="1">
    <name type="scientific">viral metagenome</name>
    <dbReference type="NCBI Taxonomy" id="1070528"/>
    <lineage>
        <taxon>unclassified sequences</taxon>
        <taxon>metagenomes</taxon>
        <taxon>organismal metagenomes</taxon>
    </lineage>
</organism>
<accession>A0A6M3L9H7</accession>
<sequence length="295" mass="33569">MGGPKLSPDEWQQLFKERRNGTPIAELAQAYHLSGKYLANKLSLEGVVLGIASSDKPRYDKPPKFPPDCLILCDSHIPYHDAKFINKALVLAQNWKLPNLLLAGDVMDMAALSFFSHKPTEILSKELDAGENFFKSVGEIFERILMLMGNHERRFLHYLREQLGMKYLMRLLDERKAVVSEYSYAFVEDWLVGHPRNASVIPGRVPVFLSRKYPRFNVASGHGHLAGMAYCEDGERLAIDIGCSVDPKRLDWISENLGTRPALAQGALILKKTERGVVPWWLHPKSDFEAMRRMY</sequence>
<dbReference type="EMBL" id="MT142872">
    <property type="protein sequence ID" value="QJA89835.1"/>
    <property type="molecule type" value="Genomic_DNA"/>
</dbReference>
<name>A0A6M3L9H7_9ZZZZ</name>
<gene>
    <name evidence="1" type="ORF">MM415B02491_0003</name>
</gene>
<dbReference type="AlphaFoldDB" id="A0A6M3L9H7"/>
<protein>
    <recommendedName>
        <fullName evidence="2">Calcineurin-like phosphoesterase domain-containing protein</fullName>
    </recommendedName>
</protein>